<accession>A0A6J4RX88</accession>
<sequence length="111" mass="11732">DLGVPSDCRGAVVGGRAPARASHARARVLVVLRRLRDAQRARPAGVDGLIDAALAGRGWHDFIRRYPARGHLVGDRRDSGGVVRTAAVDLDALAGVGCRPPVRRNGWALAV</sequence>
<dbReference type="AlphaFoldDB" id="A0A6J4RX88"/>
<feature type="non-terminal residue" evidence="1">
    <location>
        <position position="1"/>
    </location>
</feature>
<feature type="non-terminal residue" evidence="1">
    <location>
        <position position="111"/>
    </location>
</feature>
<proteinExistence type="predicted"/>
<organism evidence="1">
    <name type="scientific">uncultured Sphingomonadaceae bacterium</name>
    <dbReference type="NCBI Taxonomy" id="169976"/>
    <lineage>
        <taxon>Bacteria</taxon>
        <taxon>Pseudomonadati</taxon>
        <taxon>Pseudomonadota</taxon>
        <taxon>Alphaproteobacteria</taxon>
        <taxon>Sphingomonadales</taxon>
        <taxon>Sphingomonadaceae</taxon>
        <taxon>environmental samples</taxon>
    </lineage>
</organism>
<gene>
    <name evidence="1" type="ORF">AVDCRST_MAG39-225</name>
</gene>
<evidence type="ECO:0000313" key="1">
    <source>
        <dbReference type="EMBL" id="CAA9484155.1"/>
    </source>
</evidence>
<reference evidence="1" key="1">
    <citation type="submission" date="2020-02" db="EMBL/GenBank/DDBJ databases">
        <authorList>
            <person name="Meier V. D."/>
        </authorList>
    </citation>
    <scope>NUCLEOTIDE SEQUENCE</scope>
    <source>
        <strain evidence="1">AVDCRST_MAG39</strain>
    </source>
</reference>
<dbReference type="EMBL" id="CADCVW010000014">
    <property type="protein sequence ID" value="CAA9484155.1"/>
    <property type="molecule type" value="Genomic_DNA"/>
</dbReference>
<protein>
    <submittedName>
        <fullName evidence="1">Uncharacterized protein</fullName>
    </submittedName>
</protein>
<name>A0A6J4RX88_9SPHN</name>